<name>A0A8C0M5B9_CANLF</name>
<dbReference type="Pfam" id="PF00403">
    <property type="entry name" value="HMA"/>
    <property type="match status" value="1"/>
</dbReference>
<dbReference type="Ensembl" id="ENSCAFT00030007494.1">
    <property type="protein sequence ID" value="ENSCAFP00030006567.1"/>
    <property type="gene ID" value="ENSCAFG00030004049.1"/>
</dbReference>
<evidence type="ECO:0000256" key="1">
    <source>
        <dbReference type="ARBA" id="ARBA00022448"/>
    </source>
</evidence>
<accession>A0A8C0M5B9</accession>
<evidence type="ECO:0000256" key="4">
    <source>
        <dbReference type="ARBA" id="ARBA00023008"/>
    </source>
</evidence>
<protein>
    <recommendedName>
        <fullName evidence="9">Copper transport protein ATOX1</fullName>
    </recommendedName>
    <alternativeName>
        <fullName evidence="10">Metal transport protein ATX1</fullName>
    </alternativeName>
</protein>
<dbReference type="SUPFAM" id="SSF55008">
    <property type="entry name" value="HMA, heavy metal-associated domain"/>
    <property type="match status" value="1"/>
</dbReference>
<proteinExistence type="inferred from homology"/>
<dbReference type="PROSITE" id="PS01047">
    <property type="entry name" value="HMA_1"/>
    <property type="match status" value="1"/>
</dbReference>
<feature type="domain" description="HMA" evidence="12">
    <location>
        <begin position="14"/>
        <end position="76"/>
    </location>
</feature>
<dbReference type="PROSITE" id="PS50846">
    <property type="entry name" value="HMA_2"/>
    <property type="match status" value="1"/>
</dbReference>
<evidence type="ECO:0000256" key="11">
    <source>
        <dbReference type="ARBA" id="ARBA00046351"/>
    </source>
</evidence>
<dbReference type="Proteomes" id="UP000694429">
    <property type="component" value="Chromosome 20"/>
</dbReference>
<dbReference type="InterPro" id="IPR017969">
    <property type="entry name" value="Heavy-metal-associated_CS"/>
</dbReference>
<dbReference type="Gene3D" id="3.30.70.100">
    <property type="match status" value="1"/>
</dbReference>
<keyword evidence="6" id="KW-0143">Chaperone</keyword>
<reference evidence="13" key="2">
    <citation type="submission" date="2025-08" db="UniProtKB">
        <authorList>
            <consortium name="Ensembl"/>
        </authorList>
    </citation>
    <scope>IDENTIFICATION</scope>
</reference>
<comment type="subunit">
    <text evidence="11">Homodimer. Interacts with ATP7B. Interacts with ATP7A. Interacts (via dimer form) with SLC31A1 (via C-terminal domain); this interaction improves ATOX1 stability and controls intracellular Cu(I) levels.</text>
</comment>
<dbReference type="PANTHER" id="PTHR46365">
    <property type="entry name" value="COPPER TRANSPORT PROTEIN ATOX1"/>
    <property type="match status" value="1"/>
</dbReference>
<dbReference type="GO" id="GO:0046872">
    <property type="term" value="F:metal ion binding"/>
    <property type="evidence" value="ECO:0007669"/>
    <property type="project" value="UniProtKB-KW"/>
</dbReference>
<dbReference type="InterPro" id="IPR036163">
    <property type="entry name" value="HMA_dom_sf"/>
</dbReference>
<evidence type="ECO:0000313" key="13">
    <source>
        <dbReference type="Ensembl" id="ENSCAFP00030006567.1"/>
    </source>
</evidence>
<dbReference type="AlphaFoldDB" id="A0A8C0M5B9"/>
<evidence type="ECO:0000256" key="2">
    <source>
        <dbReference type="ARBA" id="ARBA00022723"/>
    </source>
</evidence>
<keyword evidence="4" id="KW-0186">Copper</keyword>
<evidence type="ECO:0000256" key="6">
    <source>
        <dbReference type="ARBA" id="ARBA00023186"/>
    </source>
</evidence>
<comment type="similarity">
    <text evidence="8">Belongs to the ATX1 family.</text>
</comment>
<sequence length="120" mass="13121">LPKLTGIKPSCLRPNGHEFSVDVTCEGCSNAVSRVLNKPGGVEFDIDLPKKKVCINSEHSVDILLETLEKTGKAAFLLRPQVVRAWTPEPIMDQREQDADPLLPSRQTWGLAVLLSDGSS</sequence>
<dbReference type="InterPro" id="IPR051881">
    <property type="entry name" value="Copper_transport_ATOX1-like"/>
</dbReference>
<evidence type="ECO:0000256" key="10">
    <source>
        <dbReference type="ARBA" id="ARBA00043201"/>
    </source>
</evidence>
<comment type="function">
    <text evidence="7">Binds and deliver cytosolic copper to the copper ATPase proteins. May be important in cellular antioxidant defense.</text>
</comment>
<evidence type="ECO:0000256" key="5">
    <source>
        <dbReference type="ARBA" id="ARBA00023065"/>
    </source>
</evidence>
<evidence type="ECO:0000259" key="12">
    <source>
        <dbReference type="PROSITE" id="PS50846"/>
    </source>
</evidence>
<dbReference type="GO" id="GO:0006825">
    <property type="term" value="P:copper ion transport"/>
    <property type="evidence" value="ECO:0007669"/>
    <property type="project" value="UniProtKB-KW"/>
</dbReference>
<keyword evidence="3" id="KW-0187">Copper transport</keyword>
<reference evidence="13" key="1">
    <citation type="submission" date="2019-03" db="EMBL/GenBank/DDBJ databases">
        <authorList>
            <person name="Warren W.C."/>
            <person name="Johnson G.S."/>
        </authorList>
    </citation>
    <scope>NUCLEOTIDE SEQUENCE [LARGE SCALE GENOMIC DNA]</scope>
    <source>
        <strain evidence="13">Basenji</strain>
    </source>
</reference>
<evidence type="ECO:0000256" key="7">
    <source>
        <dbReference type="ARBA" id="ARBA00037651"/>
    </source>
</evidence>
<evidence type="ECO:0000256" key="3">
    <source>
        <dbReference type="ARBA" id="ARBA00022796"/>
    </source>
</evidence>
<dbReference type="FunFam" id="3.30.70.100:FF:000008">
    <property type="entry name" value="Copper transport protein ATOX1"/>
    <property type="match status" value="1"/>
</dbReference>
<evidence type="ECO:0000256" key="8">
    <source>
        <dbReference type="ARBA" id="ARBA00038171"/>
    </source>
</evidence>
<organism evidence="13 14">
    <name type="scientific">Canis lupus familiaris</name>
    <name type="common">Dog</name>
    <name type="synonym">Canis familiaris</name>
    <dbReference type="NCBI Taxonomy" id="9615"/>
    <lineage>
        <taxon>Eukaryota</taxon>
        <taxon>Metazoa</taxon>
        <taxon>Chordata</taxon>
        <taxon>Craniata</taxon>
        <taxon>Vertebrata</taxon>
        <taxon>Euteleostomi</taxon>
        <taxon>Mammalia</taxon>
        <taxon>Eutheria</taxon>
        <taxon>Laurasiatheria</taxon>
        <taxon>Carnivora</taxon>
        <taxon>Caniformia</taxon>
        <taxon>Canidae</taxon>
        <taxon>Canis</taxon>
    </lineage>
</organism>
<keyword evidence="2" id="KW-0479">Metal-binding</keyword>
<dbReference type="CDD" id="cd00371">
    <property type="entry name" value="HMA"/>
    <property type="match status" value="1"/>
</dbReference>
<evidence type="ECO:0000256" key="9">
    <source>
        <dbReference type="ARBA" id="ARBA00040962"/>
    </source>
</evidence>
<evidence type="ECO:0000313" key="14">
    <source>
        <dbReference type="Proteomes" id="UP000694429"/>
    </source>
</evidence>
<keyword evidence="5" id="KW-0406">Ion transport</keyword>
<dbReference type="InterPro" id="IPR006121">
    <property type="entry name" value="HMA_dom"/>
</dbReference>
<dbReference type="PANTHER" id="PTHR46365:SF1">
    <property type="entry name" value="COPPER TRANSPORT PROTEIN ATOX1"/>
    <property type="match status" value="1"/>
</dbReference>
<keyword evidence="1" id="KW-0813">Transport</keyword>